<dbReference type="RefSeq" id="WP_267848630.1">
    <property type="nucleotide sequence ID" value="NZ_JAPMXC010000006.1"/>
</dbReference>
<comment type="caution">
    <text evidence="7">The sequence shown here is derived from an EMBL/GenBank/DDBJ whole genome shotgun (WGS) entry which is preliminary data.</text>
</comment>
<keyword evidence="2 3" id="KW-0786">Thiamine pyrophosphate</keyword>
<evidence type="ECO:0000256" key="3">
    <source>
        <dbReference type="RuleBase" id="RU362132"/>
    </source>
</evidence>
<organism evidence="7 8">
    <name type="scientific">Robbsia betulipollinis</name>
    <dbReference type="NCBI Taxonomy" id="2981849"/>
    <lineage>
        <taxon>Bacteria</taxon>
        <taxon>Pseudomonadati</taxon>
        <taxon>Pseudomonadota</taxon>
        <taxon>Betaproteobacteria</taxon>
        <taxon>Burkholderiales</taxon>
        <taxon>Burkholderiaceae</taxon>
        <taxon>Robbsia</taxon>
    </lineage>
</organism>
<dbReference type="Pfam" id="PF00205">
    <property type="entry name" value="TPP_enzyme_M"/>
    <property type="match status" value="1"/>
</dbReference>
<dbReference type="PANTHER" id="PTHR42981">
    <property type="entry name" value="PYRUVATE DEHYDROGENASE [UBIQUINONE]"/>
    <property type="match status" value="1"/>
</dbReference>
<proteinExistence type="inferred from homology"/>
<dbReference type="InterPro" id="IPR012001">
    <property type="entry name" value="Thiamin_PyroP_enz_TPP-bd_dom"/>
</dbReference>
<evidence type="ECO:0000256" key="2">
    <source>
        <dbReference type="ARBA" id="ARBA00023052"/>
    </source>
</evidence>
<dbReference type="InterPro" id="IPR029035">
    <property type="entry name" value="DHS-like_NAD/FAD-binding_dom"/>
</dbReference>
<dbReference type="InterPro" id="IPR047212">
    <property type="entry name" value="TPP_POXB-like"/>
</dbReference>
<dbReference type="EMBL" id="JAPMXC010000006">
    <property type="protein sequence ID" value="MCY0388740.1"/>
    <property type="molecule type" value="Genomic_DNA"/>
</dbReference>
<dbReference type="Gene3D" id="3.40.50.970">
    <property type="match status" value="2"/>
</dbReference>
<dbReference type="CDD" id="cd07039">
    <property type="entry name" value="TPP_PYR_POX"/>
    <property type="match status" value="1"/>
</dbReference>
<dbReference type="SUPFAM" id="SSF52467">
    <property type="entry name" value="DHS-like NAD/FAD-binding domain"/>
    <property type="match status" value="1"/>
</dbReference>
<dbReference type="InterPro" id="IPR029061">
    <property type="entry name" value="THDP-binding"/>
</dbReference>
<dbReference type="Gene3D" id="3.40.50.1220">
    <property type="entry name" value="TPP-binding domain"/>
    <property type="match status" value="1"/>
</dbReference>
<evidence type="ECO:0000259" key="6">
    <source>
        <dbReference type="Pfam" id="PF02776"/>
    </source>
</evidence>
<feature type="domain" description="Thiamine pyrophosphate enzyme TPP-binding" evidence="5">
    <location>
        <begin position="378"/>
        <end position="524"/>
    </location>
</feature>
<dbReference type="SUPFAM" id="SSF52518">
    <property type="entry name" value="Thiamin diphosphate-binding fold (THDP-binding)"/>
    <property type="match status" value="2"/>
</dbReference>
<dbReference type="PANTHER" id="PTHR42981:SF2">
    <property type="entry name" value="PYRUVATE DEHYDROGENASE [UBIQUINONE]"/>
    <property type="match status" value="1"/>
</dbReference>
<evidence type="ECO:0000259" key="5">
    <source>
        <dbReference type="Pfam" id="PF02775"/>
    </source>
</evidence>
<gene>
    <name evidence="7" type="ORF">OVY01_16315</name>
</gene>
<dbReference type="CDD" id="cd02014">
    <property type="entry name" value="TPP_POX"/>
    <property type="match status" value="1"/>
</dbReference>
<dbReference type="InterPro" id="IPR000399">
    <property type="entry name" value="TPP-bd_CS"/>
</dbReference>
<sequence length="571" mass="61542">MAKLVADVVIETLQNAGAKHCWGVPGDTLNYVTDAIRRSEIDWVHVRHEEVGGFAAGAEAMVANRLTLCAGSCGPGSLHFVNGLYEAHRNRSPVVLIASQVTSDELGFDFPQEVDYKPIFDTCSVFCQEIRTPAQARRVTAMAAQAALSKRGVAVIILPVDISKAPAPDEPDFAVHLSQPVTRPSDGELDRIAAVLNAGKKIAIYGGSGCEGAHDGIVALAERLKAPFAHTSRAKDFVEYDNPYNVGMTGVFGIDSGYHAVSECDTLLLLGCDFAWRQFYPEKARIVQIDIDPTHLGRRHPVEIGAVGDIGATVEALLPRLAERENRTFLDDCLKRHEKTVEHLNERAQVGRGGAIHPQYLTALIDKYADDDAIFTADGGSPMVWVLRHTRATGKRRTVVSLTHGTMANAMPQALGAKKAFPDRQVISLSGDGGLTMLMGDLITAVQENIAIKIAVFNNGSLGFVELEQKVEGLLDTYTDLQNPNFAMVAEVIGIYGRRVETAGALEDAVQAWLAHPGPALLDVTTDRLELVMPPTVAASQVFGTALYSAKAVIGGKGKDVFSLLKDNFLK</sequence>
<dbReference type="PROSITE" id="PS00187">
    <property type="entry name" value="TPP_ENZYMES"/>
    <property type="match status" value="1"/>
</dbReference>
<protein>
    <submittedName>
        <fullName evidence="7">Thiamine pyrophosphate-binding protein</fullName>
    </submittedName>
</protein>
<dbReference type="Pfam" id="PF02776">
    <property type="entry name" value="TPP_enzyme_N"/>
    <property type="match status" value="1"/>
</dbReference>
<feature type="domain" description="Thiamine pyrophosphate enzyme central" evidence="4">
    <location>
        <begin position="189"/>
        <end position="317"/>
    </location>
</feature>
<dbReference type="InterPro" id="IPR047211">
    <property type="entry name" value="POXB-like"/>
</dbReference>
<reference evidence="7" key="1">
    <citation type="submission" date="2022-11" db="EMBL/GenBank/DDBJ databases">
        <title>Robbsia betulipollinis sp. nov., isolated from pollen of birch (Betula pendula).</title>
        <authorList>
            <person name="Shi H."/>
            <person name="Ambika Manirajan B."/>
            <person name="Ratering S."/>
            <person name="Geissler-Plaum R."/>
            <person name="Schnell S."/>
        </authorList>
    </citation>
    <scope>NUCLEOTIDE SEQUENCE</scope>
    <source>
        <strain evidence="7">Bb-Pol-6</strain>
    </source>
</reference>
<evidence type="ECO:0000256" key="1">
    <source>
        <dbReference type="ARBA" id="ARBA00007812"/>
    </source>
</evidence>
<keyword evidence="8" id="KW-1185">Reference proteome</keyword>
<evidence type="ECO:0000313" key="8">
    <source>
        <dbReference type="Proteomes" id="UP001082899"/>
    </source>
</evidence>
<accession>A0ABT3ZR92</accession>
<dbReference type="Proteomes" id="UP001082899">
    <property type="component" value="Unassembled WGS sequence"/>
</dbReference>
<comment type="similarity">
    <text evidence="1 3">Belongs to the TPP enzyme family.</text>
</comment>
<dbReference type="InterPro" id="IPR012000">
    <property type="entry name" value="Thiamin_PyroP_enz_cen_dom"/>
</dbReference>
<dbReference type="InterPro" id="IPR011766">
    <property type="entry name" value="TPP_enzyme_TPP-bd"/>
</dbReference>
<feature type="domain" description="Thiamine pyrophosphate enzyme N-terminal TPP-binding" evidence="6">
    <location>
        <begin position="5"/>
        <end position="117"/>
    </location>
</feature>
<dbReference type="InterPro" id="IPR047210">
    <property type="entry name" value="TPP_PYR_POXB-like"/>
</dbReference>
<evidence type="ECO:0000313" key="7">
    <source>
        <dbReference type="EMBL" id="MCY0388740.1"/>
    </source>
</evidence>
<evidence type="ECO:0000259" key="4">
    <source>
        <dbReference type="Pfam" id="PF00205"/>
    </source>
</evidence>
<dbReference type="Pfam" id="PF02775">
    <property type="entry name" value="TPP_enzyme_C"/>
    <property type="match status" value="1"/>
</dbReference>
<name>A0ABT3ZR92_9BURK</name>